<reference evidence="1 2" key="1">
    <citation type="journal article" date="2016" name="Nat. Commun.">
        <title>Thousands of microbial genomes shed light on interconnected biogeochemical processes in an aquifer system.</title>
        <authorList>
            <person name="Anantharaman K."/>
            <person name="Brown C.T."/>
            <person name="Hug L.A."/>
            <person name="Sharon I."/>
            <person name="Castelle C.J."/>
            <person name="Probst A.J."/>
            <person name="Thomas B.C."/>
            <person name="Singh A."/>
            <person name="Wilkins M.J."/>
            <person name="Karaoz U."/>
            <person name="Brodie E.L."/>
            <person name="Williams K.H."/>
            <person name="Hubbard S.S."/>
            <person name="Banfield J.F."/>
        </authorList>
    </citation>
    <scope>NUCLEOTIDE SEQUENCE [LARGE SCALE GENOMIC DNA]</scope>
</reference>
<comment type="caution">
    <text evidence="1">The sequence shown here is derived from an EMBL/GenBank/DDBJ whole genome shotgun (WGS) entry which is preliminary data.</text>
</comment>
<dbReference type="Proteomes" id="UP000178176">
    <property type="component" value="Unassembled WGS sequence"/>
</dbReference>
<organism evidence="1 2">
    <name type="scientific">Candidatus Amesbacteria bacterium RIFCSPHIGHO2_01_FULL_48_32b</name>
    <dbReference type="NCBI Taxonomy" id="1797253"/>
    <lineage>
        <taxon>Bacteria</taxon>
        <taxon>Candidatus Amesiibacteriota</taxon>
    </lineage>
</organism>
<gene>
    <name evidence="1" type="ORF">A2876_04935</name>
</gene>
<name>A0A1F4YGW7_9BACT</name>
<proteinExistence type="predicted"/>
<evidence type="ECO:0000313" key="2">
    <source>
        <dbReference type="Proteomes" id="UP000178176"/>
    </source>
</evidence>
<protein>
    <submittedName>
        <fullName evidence="1">Uncharacterized protein</fullName>
    </submittedName>
</protein>
<accession>A0A1F4YGW7</accession>
<dbReference type="AlphaFoldDB" id="A0A1F4YGW7"/>
<evidence type="ECO:0000313" key="1">
    <source>
        <dbReference type="EMBL" id="OGC93219.1"/>
    </source>
</evidence>
<sequence>MFQVLLDLARGWAGLRKEEVVEVGPEVRKCTVTGCEFAEGGPCKALEYAHLVQTGRMHWYDGMELSVGCLMEREAVQVRMKGKEAEV</sequence>
<dbReference type="EMBL" id="MEXH01000001">
    <property type="protein sequence ID" value="OGC93219.1"/>
    <property type="molecule type" value="Genomic_DNA"/>
</dbReference>